<dbReference type="EMBL" id="KN818242">
    <property type="protein sequence ID" value="KIL65402.1"/>
    <property type="molecule type" value="Genomic_DNA"/>
</dbReference>
<evidence type="ECO:0000256" key="1">
    <source>
        <dbReference type="SAM" id="MobiDB-lite"/>
    </source>
</evidence>
<organism evidence="2 3">
    <name type="scientific">Amanita muscaria (strain Koide BX008)</name>
    <dbReference type="NCBI Taxonomy" id="946122"/>
    <lineage>
        <taxon>Eukaryota</taxon>
        <taxon>Fungi</taxon>
        <taxon>Dikarya</taxon>
        <taxon>Basidiomycota</taxon>
        <taxon>Agaricomycotina</taxon>
        <taxon>Agaricomycetes</taxon>
        <taxon>Agaricomycetidae</taxon>
        <taxon>Agaricales</taxon>
        <taxon>Pluteineae</taxon>
        <taxon>Amanitaceae</taxon>
        <taxon>Amanita</taxon>
    </lineage>
</organism>
<dbReference type="InParanoid" id="A0A0C2WUE7"/>
<protein>
    <submittedName>
        <fullName evidence="2">Uncharacterized protein</fullName>
    </submittedName>
</protein>
<gene>
    <name evidence="2" type="ORF">M378DRAFT_162024</name>
</gene>
<reference evidence="2 3" key="1">
    <citation type="submission" date="2014-04" db="EMBL/GenBank/DDBJ databases">
        <title>Evolutionary Origins and Diversification of the Mycorrhizal Mutualists.</title>
        <authorList>
            <consortium name="DOE Joint Genome Institute"/>
            <consortium name="Mycorrhizal Genomics Consortium"/>
            <person name="Kohler A."/>
            <person name="Kuo A."/>
            <person name="Nagy L.G."/>
            <person name="Floudas D."/>
            <person name="Copeland A."/>
            <person name="Barry K.W."/>
            <person name="Cichocki N."/>
            <person name="Veneault-Fourrey C."/>
            <person name="LaButti K."/>
            <person name="Lindquist E.A."/>
            <person name="Lipzen A."/>
            <person name="Lundell T."/>
            <person name="Morin E."/>
            <person name="Murat C."/>
            <person name="Riley R."/>
            <person name="Ohm R."/>
            <person name="Sun H."/>
            <person name="Tunlid A."/>
            <person name="Henrissat B."/>
            <person name="Grigoriev I.V."/>
            <person name="Hibbett D.S."/>
            <person name="Martin F."/>
        </authorList>
    </citation>
    <scope>NUCLEOTIDE SEQUENCE [LARGE SCALE GENOMIC DNA]</scope>
    <source>
        <strain evidence="2 3">Koide BX008</strain>
    </source>
</reference>
<dbReference type="Proteomes" id="UP000054549">
    <property type="component" value="Unassembled WGS sequence"/>
</dbReference>
<proteinExistence type="predicted"/>
<evidence type="ECO:0000313" key="2">
    <source>
        <dbReference type="EMBL" id="KIL65402.1"/>
    </source>
</evidence>
<dbReference type="AlphaFoldDB" id="A0A0C2WUE7"/>
<feature type="region of interest" description="Disordered" evidence="1">
    <location>
        <begin position="1"/>
        <end position="29"/>
    </location>
</feature>
<sequence length="75" mass="8370">MASTDHQHFTNSPFLHRHHPPSSLQTSLKSQRVLLPLSRSSSRWSTTPTAQMSLGGPLPAIRFSVSVCDYSTPFY</sequence>
<name>A0A0C2WUE7_AMAMK</name>
<evidence type="ECO:0000313" key="3">
    <source>
        <dbReference type="Proteomes" id="UP000054549"/>
    </source>
</evidence>
<dbReference type="HOGENOM" id="CLU_2670563_0_0_1"/>
<accession>A0A0C2WUE7</accession>
<keyword evidence="3" id="KW-1185">Reference proteome</keyword>